<dbReference type="InterPro" id="IPR036866">
    <property type="entry name" value="RibonucZ/Hydroxyglut_hydro"/>
</dbReference>
<feature type="chain" id="PRO_5046023128" evidence="5">
    <location>
        <begin position="28"/>
        <end position="660"/>
    </location>
</feature>
<keyword evidence="3" id="KW-0862">Zinc</keyword>
<reference evidence="7" key="1">
    <citation type="submission" date="2022-05" db="EMBL/GenBank/DDBJ databases">
        <authorList>
            <person name="Blom J."/>
        </authorList>
    </citation>
    <scope>NUCLEOTIDE SEQUENCE</scope>
    <source>
        <strain evidence="7">Type strain: CPO20170097</strain>
    </source>
</reference>
<keyword evidence="2" id="KW-0378">Hydrolase</keyword>
<comment type="caution">
    <text evidence="7">The sequence shown here is derived from an EMBL/GenBank/DDBJ whole genome shotgun (WGS) entry which is preliminary data.</text>
</comment>
<dbReference type="EMBL" id="CALSBS010000006">
    <property type="protein sequence ID" value="CAH6637013.1"/>
    <property type="molecule type" value="Genomic_DNA"/>
</dbReference>
<name>A0ABM9F8W9_9ENTR</name>
<dbReference type="SUPFAM" id="SSF55718">
    <property type="entry name" value="SCP-like"/>
    <property type="match status" value="1"/>
</dbReference>
<dbReference type="CDD" id="cd07710">
    <property type="entry name" value="arylsulfatase_Sdsa1-like_MBL-fold"/>
    <property type="match status" value="1"/>
</dbReference>
<dbReference type="Gene3D" id="3.60.15.30">
    <property type="entry name" value="Metallo-beta-lactamase domain"/>
    <property type="match status" value="1"/>
</dbReference>
<dbReference type="InterPro" id="IPR044097">
    <property type="entry name" value="Bds1/SdsA1_MBL-fold"/>
</dbReference>
<evidence type="ECO:0000259" key="6">
    <source>
        <dbReference type="SMART" id="SM00849"/>
    </source>
</evidence>
<protein>
    <submittedName>
        <fullName evidence="7">Alkyl sulfatase-like hydrolase</fullName>
    </submittedName>
</protein>
<feature type="signal peptide" evidence="5">
    <location>
        <begin position="1"/>
        <end position="27"/>
    </location>
</feature>
<evidence type="ECO:0000256" key="1">
    <source>
        <dbReference type="ARBA" id="ARBA00022723"/>
    </source>
</evidence>
<dbReference type="InterPro" id="IPR001279">
    <property type="entry name" value="Metallo-B-lactamas"/>
</dbReference>
<dbReference type="PANTHER" id="PTHR43223">
    <property type="entry name" value="ALKYL/ARYL-SULFATASE"/>
    <property type="match status" value="1"/>
</dbReference>
<dbReference type="InterPro" id="IPR036527">
    <property type="entry name" value="SCP2_sterol-bd_dom_sf"/>
</dbReference>
<keyword evidence="5" id="KW-0732">Signal</keyword>
<dbReference type="Pfam" id="PF14864">
    <property type="entry name" value="Alkyl_sulf_C"/>
    <property type="match status" value="1"/>
</dbReference>
<sequence length="660" mass="72864">MKLNKITGYIVLTSLLSTSLFSFSAMAQENTKVATEYTKSANEALYNQLPFSDATDFSNAHKGFIAALPSNVITGDKGNVVWNPQQYDFIKEGTKAPDTVNPSLWRQAQLINIGGLFNVTDGVYQIRNLDLSNMTIIEGKTGITVIDPLVSAETAKVGMDLYYKNRGKKPVVAVIFTHSHVDHYGGVRGVVNEADVASGKVKIYAPAGFMKEAVSENIMAGNAMSRRASYMYGNLLKPDVKGQVGAGLGTTTSAGTVTLIEPTNYITETGQQENIDGLIYDFMMAPGSEAPSEMLWYVKEKKMIEAAEDVTHTLHNTYSLRGAKIRDPLAWSKYINDVINRWGGDAEIIIAQHHWPTWGNNNVVNLMKSQRDMYRYINDQTLRLANKGLTRDEIADNFKLPSGLANSWASRGYYGSVSHDVKATYVFYLGWFDGNPATLDELPPEASAKKFVEYMGGADAIMQKAKADYAQGHYRWVAQVTSKIVFANPDNQAARHLEADALEQLGYQAESGPWRNFYLTGAQELRNGVVKGPTPNTASPDTVRAMSPEMFFDYLAVHINGEKAANAKAIFNVDLGNDGGKYKLELENGVLNHTANVQADNADATITLNRTTLNKIILQEETLKQAQTKGEVNITGDSTKLDQMLSYMDKFEFWFNIVTP</sequence>
<dbReference type="Pfam" id="PF00753">
    <property type="entry name" value="Lactamase_B"/>
    <property type="match status" value="1"/>
</dbReference>
<gene>
    <name evidence="7" type="ORF">FBBNIHIM_09325</name>
</gene>
<feature type="domain" description="Metallo-beta-lactamase" evidence="6">
    <location>
        <begin position="131"/>
        <end position="353"/>
    </location>
</feature>
<proteinExistence type="inferred from homology"/>
<dbReference type="PANTHER" id="PTHR43223:SF1">
    <property type="entry name" value="ALKYL_ARYL-SULFATASE BDS1"/>
    <property type="match status" value="1"/>
</dbReference>
<evidence type="ECO:0000256" key="4">
    <source>
        <dbReference type="ARBA" id="ARBA00033751"/>
    </source>
</evidence>
<evidence type="ECO:0000256" key="3">
    <source>
        <dbReference type="ARBA" id="ARBA00022833"/>
    </source>
</evidence>
<keyword evidence="1" id="KW-0479">Metal-binding</keyword>
<evidence type="ECO:0000313" key="7">
    <source>
        <dbReference type="EMBL" id="CAH6637013.1"/>
    </source>
</evidence>
<evidence type="ECO:0000256" key="5">
    <source>
        <dbReference type="SAM" id="SignalP"/>
    </source>
</evidence>
<dbReference type="SUPFAM" id="SSF56281">
    <property type="entry name" value="Metallo-hydrolase/oxidoreductase"/>
    <property type="match status" value="1"/>
</dbReference>
<evidence type="ECO:0000256" key="2">
    <source>
        <dbReference type="ARBA" id="ARBA00022801"/>
    </source>
</evidence>
<dbReference type="InterPro" id="IPR052195">
    <property type="entry name" value="Bact_Alkyl/Aryl-Sulfatase"/>
</dbReference>
<accession>A0ABM9F8W9</accession>
<dbReference type="Gene3D" id="1.25.40.880">
    <property type="entry name" value="Alkyl sulfatase, dimerisation domain"/>
    <property type="match status" value="1"/>
</dbReference>
<evidence type="ECO:0000313" key="8">
    <source>
        <dbReference type="Proteomes" id="UP001152651"/>
    </source>
</evidence>
<dbReference type="Proteomes" id="UP001152651">
    <property type="component" value="Unassembled WGS sequence"/>
</dbReference>
<dbReference type="InterPro" id="IPR029228">
    <property type="entry name" value="Alkyl_sulf_dimr"/>
</dbReference>
<dbReference type="Pfam" id="PF14863">
    <property type="entry name" value="Alkyl_sulf_dimr"/>
    <property type="match status" value="1"/>
</dbReference>
<dbReference type="InterPro" id="IPR029229">
    <property type="entry name" value="Alkyl_sulf_C"/>
</dbReference>
<keyword evidence="8" id="KW-1185">Reference proteome</keyword>
<comment type="similarity">
    <text evidence="4">Belongs to the metallo-beta-lactamase superfamily. Type III sulfatase family.</text>
</comment>
<dbReference type="SMART" id="SM00849">
    <property type="entry name" value="Lactamase_B"/>
    <property type="match status" value="1"/>
</dbReference>
<dbReference type="InterPro" id="IPR038536">
    <property type="entry name" value="Alkyl/aryl-sulf_dimr_sf"/>
</dbReference>
<dbReference type="RefSeq" id="WP_253897694.1">
    <property type="nucleotide sequence ID" value="NZ_CALSBS010000006.1"/>
</dbReference>
<organism evidence="7 8">
    <name type="scientific">Pseudocitrobacter vendiensis</name>
    <dbReference type="NCBI Taxonomy" id="2488306"/>
    <lineage>
        <taxon>Bacteria</taxon>
        <taxon>Pseudomonadati</taxon>
        <taxon>Pseudomonadota</taxon>
        <taxon>Gammaproteobacteria</taxon>
        <taxon>Enterobacterales</taxon>
        <taxon>Enterobacteriaceae</taxon>
        <taxon>Pseudocitrobacter</taxon>
    </lineage>
</organism>
<dbReference type="Gene3D" id="3.30.1050.10">
    <property type="entry name" value="SCP2 sterol-binding domain"/>
    <property type="match status" value="1"/>
</dbReference>